<dbReference type="EMBL" id="GGEC01022816">
    <property type="protein sequence ID" value="MBX03300.1"/>
    <property type="molecule type" value="Transcribed_RNA"/>
</dbReference>
<proteinExistence type="predicted"/>
<reference evidence="1" key="1">
    <citation type="submission" date="2018-02" db="EMBL/GenBank/DDBJ databases">
        <title>Rhizophora mucronata_Transcriptome.</title>
        <authorList>
            <person name="Meera S.P."/>
            <person name="Sreeshan A."/>
            <person name="Augustine A."/>
        </authorList>
    </citation>
    <scope>NUCLEOTIDE SEQUENCE</scope>
    <source>
        <tissue evidence="1">Leaf</tissue>
    </source>
</reference>
<name>A0A2P2KC61_RHIMU</name>
<protein>
    <submittedName>
        <fullName evidence="1">Uncharacterized protein</fullName>
    </submittedName>
</protein>
<evidence type="ECO:0000313" key="1">
    <source>
        <dbReference type="EMBL" id="MBX03300.1"/>
    </source>
</evidence>
<organism evidence="1">
    <name type="scientific">Rhizophora mucronata</name>
    <name type="common">Asiatic mangrove</name>
    <dbReference type="NCBI Taxonomy" id="61149"/>
    <lineage>
        <taxon>Eukaryota</taxon>
        <taxon>Viridiplantae</taxon>
        <taxon>Streptophyta</taxon>
        <taxon>Embryophyta</taxon>
        <taxon>Tracheophyta</taxon>
        <taxon>Spermatophyta</taxon>
        <taxon>Magnoliopsida</taxon>
        <taxon>eudicotyledons</taxon>
        <taxon>Gunneridae</taxon>
        <taxon>Pentapetalae</taxon>
        <taxon>rosids</taxon>
        <taxon>fabids</taxon>
        <taxon>Malpighiales</taxon>
        <taxon>Rhizophoraceae</taxon>
        <taxon>Rhizophora</taxon>
    </lineage>
</organism>
<sequence>MLAKRALKISS</sequence>
<accession>A0A2P2KC61</accession>